<comment type="caution">
    <text evidence="3">The sequence shown here is derived from an EMBL/GenBank/DDBJ whole genome shotgun (WGS) entry which is preliminary data.</text>
</comment>
<organism evidence="3 4">
    <name type="scientific">Roseomonas populi</name>
    <dbReference type="NCBI Taxonomy" id="3121582"/>
    <lineage>
        <taxon>Bacteria</taxon>
        <taxon>Pseudomonadati</taxon>
        <taxon>Pseudomonadota</taxon>
        <taxon>Alphaproteobacteria</taxon>
        <taxon>Acetobacterales</taxon>
        <taxon>Roseomonadaceae</taxon>
        <taxon>Roseomonas</taxon>
    </lineage>
</organism>
<dbReference type="Proteomes" id="UP001524642">
    <property type="component" value="Unassembled WGS sequence"/>
</dbReference>
<feature type="signal peptide" evidence="2">
    <location>
        <begin position="1"/>
        <end position="20"/>
    </location>
</feature>
<keyword evidence="1" id="KW-0472">Membrane</keyword>
<keyword evidence="1" id="KW-0812">Transmembrane</keyword>
<dbReference type="Gene3D" id="3.40.30.10">
    <property type="entry name" value="Glutaredoxin"/>
    <property type="match status" value="1"/>
</dbReference>
<name>A0ABT1X485_9PROT</name>
<gene>
    <name evidence="3" type="ORF">NRP21_12795</name>
</gene>
<keyword evidence="1" id="KW-1133">Transmembrane helix</keyword>
<evidence type="ECO:0000256" key="1">
    <source>
        <dbReference type="SAM" id="Phobius"/>
    </source>
</evidence>
<dbReference type="EMBL" id="JANJOU010000009">
    <property type="protein sequence ID" value="MCR0982925.1"/>
    <property type="molecule type" value="Genomic_DNA"/>
</dbReference>
<evidence type="ECO:0008006" key="5">
    <source>
        <dbReference type="Google" id="ProtNLM"/>
    </source>
</evidence>
<proteinExistence type="predicted"/>
<keyword evidence="2" id="KW-0732">Signal</keyword>
<dbReference type="SUPFAM" id="SSF52833">
    <property type="entry name" value="Thioredoxin-like"/>
    <property type="match status" value="1"/>
</dbReference>
<keyword evidence="4" id="KW-1185">Reference proteome</keyword>
<protein>
    <recommendedName>
        <fullName evidence="5">SCO family protein</fullName>
    </recommendedName>
</protein>
<evidence type="ECO:0000313" key="4">
    <source>
        <dbReference type="Proteomes" id="UP001524642"/>
    </source>
</evidence>
<feature type="transmembrane region" description="Helical" evidence="1">
    <location>
        <begin position="234"/>
        <end position="254"/>
    </location>
</feature>
<feature type="chain" id="PRO_5047097039" description="SCO family protein" evidence="2">
    <location>
        <begin position="21"/>
        <end position="260"/>
    </location>
</feature>
<evidence type="ECO:0000256" key="2">
    <source>
        <dbReference type="SAM" id="SignalP"/>
    </source>
</evidence>
<sequence>MRRLFLALMLLPGLALPARAALTEAELAETGLNPPPGATMPLDLALRDETGRPATPAGVLDGRPAVLVLADYSCETLCGTALGLAASALAETGLRPGADYAFLVLGIDARDGPERAAAMKATYLASFPEIMGAARFLTGPAAVLERAQAAIGYRARLDVASDRFAHPLAALVLTPAGTVSRVLPGLALEPVALAGAVQEAASGGGGGLVEAGIRLLCYGLDPARGIYNALVKRGLATGTAGTAILLGVAALLLARRGRRA</sequence>
<dbReference type="RefSeq" id="WP_257716592.1">
    <property type="nucleotide sequence ID" value="NZ_JANJOU010000009.1"/>
</dbReference>
<evidence type="ECO:0000313" key="3">
    <source>
        <dbReference type="EMBL" id="MCR0982925.1"/>
    </source>
</evidence>
<accession>A0ABT1X485</accession>
<dbReference type="InterPro" id="IPR036249">
    <property type="entry name" value="Thioredoxin-like_sf"/>
</dbReference>
<reference evidence="3 4" key="1">
    <citation type="submission" date="2022-06" db="EMBL/GenBank/DDBJ databases">
        <title>Roseomonas CN29.</title>
        <authorList>
            <person name="Cheng Y."/>
            <person name="He X."/>
        </authorList>
    </citation>
    <scope>NUCLEOTIDE SEQUENCE [LARGE SCALE GENOMIC DNA]</scope>
    <source>
        <strain evidence="3 4">CN29</strain>
    </source>
</reference>